<dbReference type="EMBL" id="ML996095">
    <property type="protein sequence ID" value="KAF2147789.1"/>
    <property type="molecule type" value="Genomic_DNA"/>
</dbReference>
<dbReference type="AlphaFoldDB" id="A0A9P4ISE5"/>
<keyword evidence="7 10" id="KW-0496">Mitochondrion</keyword>
<dbReference type="PROSITE" id="PS51684">
    <property type="entry name" value="SAM_MT_TRM5_TYW2"/>
    <property type="match status" value="1"/>
</dbReference>
<evidence type="ECO:0000256" key="10">
    <source>
        <dbReference type="HAMAP-Rule" id="MF_03152"/>
    </source>
</evidence>
<evidence type="ECO:0000256" key="11">
    <source>
        <dbReference type="SAM" id="MobiDB-lite"/>
    </source>
</evidence>
<protein>
    <recommendedName>
        <fullName evidence="10">tRNA (guanine(37)-N1)-methyltransferase</fullName>
        <ecNumber evidence="10">2.1.1.228</ecNumber>
    </recommendedName>
    <alternativeName>
        <fullName evidence="10">M1G-methyltransferase</fullName>
    </alternativeName>
    <alternativeName>
        <fullName evidence="10">tRNA [GM37] methyltransferase</fullName>
    </alternativeName>
    <alternativeName>
        <fullName evidence="10">tRNA methyltransferase 5</fullName>
    </alternativeName>
</protein>
<evidence type="ECO:0000256" key="3">
    <source>
        <dbReference type="ARBA" id="ARBA00022603"/>
    </source>
</evidence>
<comment type="similarity">
    <text evidence="10">Belongs to the TRM5 / TYW2 family.</text>
</comment>
<sequence>MAEDMFRPPINRTMRVLDRSFFQKRIPLSAVRVLDHTKISQVRTELTRSKDILNLPRYQNIREDKSEGAAGHRCILLRPQVNEQSHFSHFHLSDDAWPWSSKVNELQSSDLVKLVPFDLDLDYKYWQYADIADAILPHGDGEDVPSSFQAVGHVAHLNLREQFLPYKHIIAELIVDKNTSITTVINKIDDVGEENAFRTFRYEVLAGPNDLNVEVKEQSCIFRFDYAKVYWNSRLNTEHERMVSLFQDGEAVCDVMAGIGPFALPAGKKKVFVWANDLNPESYRHLGQGIQLNKLQDYVKPFNEDGHKFIKDAALQLAKTDYQVASGTSPKRKASPKPAEQKTRVQPKSFSHYVMNLPASATDFLPNFVGLYSGEIKKHLSDPKMPMIHCYCFETKSDDNVEEGKRICELISKLIGYTITPETPETTIWDVRDVAPKKRMFCASFRLPKEVALREVE</sequence>
<dbReference type="Proteomes" id="UP000799439">
    <property type="component" value="Unassembled WGS sequence"/>
</dbReference>
<evidence type="ECO:0000256" key="7">
    <source>
        <dbReference type="ARBA" id="ARBA00023128"/>
    </source>
</evidence>
<feature type="binding site" evidence="10">
    <location>
        <begin position="305"/>
        <end position="306"/>
    </location>
    <ligand>
        <name>S-adenosyl-L-methionine</name>
        <dbReference type="ChEBI" id="CHEBI:59789"/>
    </ligand>
</feature>
<evidence type="ECO:0000256" key="8">
    <source>
        <dbReference type="ARBA" id="ARBA00023242"/>
    </source>
</evidence>
<evidence type="ECO:0000313" key="14">
    <source>
        <dbReference type="Proteomes" id="UP000799439"/>
    </source>
</evidence>
<evidence type="ECO:0000256" key="1">
    <source>
        <dbReference type="ARBA" id="ARBA00009775"/>
    </source>
</evidence>
<name>A0A9P4ISE5_9PEZI</name>
<keyword evidence="6 10" id="KW-0819">tRNA processing</keyword>
<dbReference type="InterPro" id="IPR056743">
    <property type="entry name" value="TRM5-TYW2-like_MTfase"/>
</dbReference>
<feature type="domain" description="SAM-dependent methyltransferase TRM5/TYW2-type" evidence="12">
    <location>
        <begin position="148"/>
        <end position="449"/>
    </location>
</feature>
<dbReference type="InterPro" id="IPR030382">
    <property type="entry name" value="MeTrfase_TRM5/TYW2"/>
</dbReference>
<keyword evidence="4 10" id="KW-0808">Transferase</keyword>
<dbReference type="InterPro" id="IPR025792">
    <property type="entry name" value="tRNA_Gua_MeTrfase_euk"/>
</dbReference>
<evidence type="ECO:0000256" key="2">
    <source>
        <dbReference type="ARBA" id="ARBA00022490"/>
    </source>
</evidence>
<dbReference type="InterPro" id="IPR056744">
    <property type="entry name" value="TRM5/TYW2-like_N"/>
</dbReference>
<feature type="binding site" evidence="10">
    <location>
        <position position="356"/>
    </location>
    <ligand>
        <name>S-adenosyl-L-methionine</name>
        <dbReference type="ChEBI" id="CHEBI:59789"/>
    </ligand>
</feature>
<dbReference type="FunFam" id="3.30.300.110:FF:000001">
    <property type="entry name" value="tRNA (guanine(37)-N1)-methyltransferase"/>
    <property type="match status" value="1"/>
</dbReference>
<feature type="binding site" evidence="10">
    <location>
        <begin position="277"/>
        <end position="278"/>
    </location>
    <ligand>
        <name>S-adenosyl-L-methionine</name>
        <dbReference type="ChEBI" id="CHEBI:59789"/>
    </ligand>
</feature>
<evidence type="ECO:0000256" key="4">
    <source>
        <dbReference type="ARBA" id="ARBA00022679"/>
    </source>
</evidence>
<dbReference type="Pfam" id="PF25133">
    <property type="entry name" value="TYW2_N_2"/>
    <property type="match status" value="1"/>
</dbReference>
<dbReference type="GO" id="GO:0052906">
    <property type="term" value="F:tRNA (guanine(37)-N1)-methyltransferase activity"/>
    <property type="evidence" value="ECO:0007669"/>
    <property type="project" value="UniProtKB-UniRule"/>
</dbReference>
<organism evidence="13 14">
    <name type="scientific">Myriangium duriaei CBS 260.36</name>
    <dbReference type="NCBI Taxonomy" id="1168546"/>
    <lineage>
        <taxon>Eukaryota</taxon>
        <taxon>Fungi</taxon>
        <taxon>Dikarya</taxon>
        <taxon>Ascomycota</taxon>
        <taxon>Pezizomycotina</taxon>
        <taxon>Dothideomycetes</taxon>
        <taxon>Dothideomycetidae</taxon>
        <taxon>Myriangiales</taxon>
        <taxon>Myriangiaceae</taxon>
        <taxon>Myriangium</taxon>
    </lineage>
</organism>
<comment type="subunit">
    <text evidence="10">Monomer.</text>
</comment>
<dbReference type="PANTHER" id="PTHR23245:SF36">
    <property type="entry name" value="TRNA (GUANINE(37)-N1)-METHYLTRANSFERASE"/>
    <property type="match status" value="1"/>
</dbReference>
<dbReference type="InterPro" id="IPR029063">
    <property type="entry name" value="SAM-dependent_MTases_sf"/>
</dbReference>
<dbReference type="PANTHER" id="PTHR23245">
    <property type="entry name" value="TRNA METHYLTRANSFERASE"/>
    <property type="match status" value="1"/>
</dbReference>
<dbReference type="GO" id="GO:0005759">
    <property type="term" value="C:mitochondrial matrix"/>
    <property type="evidence" value="ECO:0007669"/>
    <property type="project" value="UniProtKB-SubCell"/>
</dbReference>
<accession>A0A9P4ISE5</accession>
<evidence type="ECO:0000256" key="5">
    <source>
        <dbReference type="ARBA" id="ARBA00022691"/>
    </source>
</evidence>
<evidence type="ECO:0000256" key="6">
    <source>
        <dbReference type="ARBA" id="ARBA00022694"/>
    </source>
</evidence>
<dbReference type="GO" id="GO:0002939">
    <property type="term" value="P:tRNA N1-guanine methylation"/>
    <property type="evidence" value="ECO:0007669"/>
    <property type="project" value="TreeGrafter"/>
</dbReference>
<feature type="region of interest" description="Disordered" evidence="11">
    <location>
        <begin position="324"/>
        <end position="347"/>
    </location>
</feature>
<dbReference type="OrthoDB" id="408788at2759"/>
<dbReference type="EC" id="2.1.1.228" evidence="10"/>
<comment type="subcellular location">
    <subcellularLocation>
        <location evidence="10">Mitochondrion matrix</location>
    </subcellularLocation>
    <subcellularLocation>
        <location evidence="10">Nucleus</location>
    </subcellularLocation>
    <subcellularLocation>
        <location evidence="10">Cytoplasm</location>
    </subcellularLocation>
    <text evidence="10">Predominantly in the mitochondria and in the nucleus.</text>
</comment>
<dbReference type="SUPFAM" id="SSF53335">
    <property type="entry name" value="S-adenosyl-L-methionine-dependent methyltransferases"/>
    <property type="match status" value="1"/>
</dbReference>
<keyword evidence="14" id="KW-1185">Reference proteome</keyword>
<feature type="binding site" evidence="10">
    <location>
        <position position="239"/>
    </location>
    <ligand>
        <name>S-adenosyl-L-methionine</name>
        <dbReference type="ChEBI" id="CHEBI:59789"/>
    </ligand>
</feature>
<reference evidence="13" key="1">
    <citation type="journal article" date="2020" name="Stud. Mycol.">
        <title>101 Dothideomycetes genomes: a test case for predicting lifestyles and emergence of pathogens.</title>
        <authorList>
            <person name="Haridas S."/>
            <person name="Albert R."/>
            <person name="Binder M."/>
            <person name="Bloem J."/>
            <person name="Labutti K."/>
            <person name="Salamov A."/>
            <person name="Andreopoulos B."/>
            <person name="Baker S."/>
            <person name="Barry K."/>
            <person name="Bills G."/>
            <person name="Bluhm B."/>
            <person name="Cannon C."/>
            <person name="Castanera R."/>
            <person name="Culley D."/>
            <person name="Daum C."/>
            <person name="Ezra D."/>
            <person name="Gonzalez J."/>
            <person name="Henrissat B."/>
            <person name="Kuo A."/>
            <person name="Liang C."/>
            <person name="Lipzen A."/>
            <person name="Lutzoni F."/>
            <person name="Magnuson J."/>
            <person name="Mondo S."/>
            <person name="Nolan M."/>
            <person name="Ohm R."/>
            <person name="Pangilinan J."/>
            <person name="Park H.-J."/>
            <person name="Ramirez L."/>
            <person name="Alfaro M."/>
            <person name="Sun H."/>
            <person name="Tritt A."/>
            <person name="Yoshinaga Y."/>
            <person name="Zwiers L.-H."/>
            <person name="Turgeon B."/>
            <person name="Goodwin S."/>
            <person name="Spatafora J."/>
            <person name="Crous P."/>
            <person name="Grigoriev I."/>
        </authorList>
    </citation>
    <scope>NUCLEOTIDE SEQUENCE</scope>
    <source>
        <strain evidence="13">CBS 260.36</strain>
    </source>
</reference>
<dbReference type="Pfam" id="PF02475">
    <property type="entry name" value="TRM5-TYW2_MTfase"/>
    <property type="match status" value="1"/>
</dbReference>
<dbReference type="HAMAP" id="MF_03152">
    <property type="entry name" value="TRM5"/>
    <property type="match status" value="1"/>
</dbReference>
<dbReference type="Gene3D" id="3.30.300.110">
    <property type="entry name" value="Met-10+ protein-like domains"/>
    <property type="match status" value="1"/>
</dbReference>
<keyword evidence="3 10" id="KW-0489">Methyltransferase</keyword>
<keyword evidence="2 10" id="KW-0963">Cytoplasm</keyword>
<comment type="function">
    <text evidence="10">Specifically methylates the N1 position of guanosine-37 in various cytoplasmic and mitochondrial tRNAs. Methylation is not dependent on the nature of the nucleoside 5' of the target nucleoside. This is the first step in the biosynthesis of wybutosine (yW), a modified base adjacent to the anticodon of tRNAs and required for accurate decoding.</text>
</comment>
<evidence type="ECO:0000259" key="12">
    <source>
        <dbReference type="PROSITE" id="PS51684"/>
    </source>
</evidence>
<dbReference type="GO" id="GO:0070901">
    <property type="term" value="P:mitochondrial tRNA methylation"/>
    <property type="evidence" value="ECO:0007669"/>
    <property type="project" value="TreeGrafter"/>
</dbReference>
<comment type="similarity">
    <text evidence="1">Belongs to the class I-like SAM-binding methyltransferase superfamily. TRM5/TYW2 family.</text>
</comment>
<keyword evidence="8 10" id="KW-0539">Nucleus</keyword>
<dbReference type="Gene3D" id="3.40.50.150">
    <property type="entry name" value="Vaccinia Virus protein VP39"/>
    <property type="match status" value="1"/>
</dbReference>
<dbReference type="GO" id="GO:0005634">
    <property type="term" value="C:nucleus"/>
    <property type="evidence" value="ECO:0007669"/>
    <property type="project" value="UniProtKB-SubCell"/>
</dbReference>
<keyword evidence="5 10" id="KW-0949">S-adenosyl-L-methionine</keyword>
<comment type="caution">
    <text evidence="13">The sequence shown here is derived from an EMBL/GenBank/DDBJ whole genome shotgun (WGS) entry which is preliminary data.</text>
</comment>
<comment type="catalytic activity">
    <reaction evidence="9 10">
        <text>guanosine(37) in tRNA + S-adenosyl-L-methionine = N(1)-methylguanosine(37) in tRNA + S-adenosyl-L-homocysteine + H(+)</text>
        <dbReference type="Rhea" id="RHEA:36899"/>
        <dbReference type="Rhea" id="RHEA-COMP:10145"/>
        <dbReference type="Rhea" id="RHEA-COMP:10147"/>
        <dbReference type="ChEBI" id="CHEBI:15378"/>
        <dbReference type="ChEBI" id="CHEBI:57856"/>
        <dbReference type="ChEBI" id="CHEBI:59789"/>
        <dbReference type="ChEBI" id="CHEBI:73542"/>
        <dbReference type="ChEBI" id="CHEBI:74269"/>
        <dbReference type="EC" id="2.1.1.228"/>
    </reaction>
</comment>
<gene>
    <name evidence="10" type="primary">TRM5</name>
    <name evidence="13" type="ORF">K461DRAFT_233702</name>
</gene>
<proteinExistence type="inferred from homology"/>
<evidence type="ECO:0000256" key="9">
    <source>
        <dbReference type="ARBA" id="ARBA00047783"/>
    </source>
</evidence>
<evidence type="ECO:0000313" key="13">
    <source>
        <dbReference type="EMBL" id="KAF2147789.1"/>
    </source>
</evidence>